<proteinExistence type="predicted"/>
<organism evidence="1 2">
    <name type="scientific">Parasponia andersonii</name>
    <name type="common">Sponia andersonii</name>
    <dbReference type="NCBI Taxonomy" id="3476"/>
    <lineage>
        <taxon>Eukaryota</taxon>
        <taxon>Viridiplantae</taxon>
        <taxon>Streptophyta</taxon>
        <taxon>Embryophyta</taxon>
        <taxon>Tracheophyta</taxon>
        <taxon>Spermatophyta</taxon>
        <taxon>Magnoliopsida</taxon>
        <taxon>eudicotyledons</taxon>
        <taxon>Gunneridae</taxon>
        <taxon>Pentapetalae</taxon>
        <taxon>rosids</taxon>
        <taxon>fabids</taxon>
        <taxon>Rosales</taxon>
        <taxon>Cannabaceae</taxon>
        <taxon>Parasponia</taxon>
    </lineage>
</organism>
<comment type="caution">
    <text evidence="1">The sequence shown here is derived from an EMBL/GenBank/DDBJ whole genome shotgun (WGS) entry which is preliminary data.</text>
</comment>
<dbReference type="AlphaFoldDB" id="A0A2P5BKJ3"/>
<protein>
    <submittedName>
        <fullName evidence="1">Uncharacterized protein</fullName>
    </submittedName>
</protein>
<keyword evidence="2" id="KW-1185">Reference proteome</keyword>
<dbReference type="Proteomes" id="UP000237105">
    <property type="component" value="Unassembled WGS sequence"/>
</dbReference>
<name>A0A2P5BKJ3_PARAD</name>
<feature type="non-terminal residue" evidence="1">
    <location>
        <position position="55"/>
    </location>
</feature>
<sequence>MVTHALSLLPIGEDAEKLAPSDEPLPAHYKSHHCLDLDCAVKTRSLQEFKGPPPL</sequence>
<reference evidence="2" key="1">
    <citation type="submission" date="2016-06" db="EMBL/GenBank/DDBJ databases">
        <title>Parallel loss of symbiosis genes in relatives of nitrogen-fixing non-legume Parasponia.</title>
        <authorList>
            <person name="Van Velzen R."/>
            <person name="Holmer R."/>
            <person name="Bu F."/>
            <person name="Rutten L."/>
            <person name="Van Zeijl A."/>
            <person name="Liu W."/>
            <person name="Santuari L."/>
            <person name="Cao Q."/>
            <person name="Sharma T."/>
            <person name="Shen D."/>
            <person name="Roswanjaya Y."/>
            <person name="Wardhani T."/>
            <person name="Kalhor M.S."/>
            <person name="Jansen J."/>
            <person name="Van den Hoogen J."/>
            <person name="Gungor B."/>
            <person name="Hartog M."/>
            <person name="Hontelez J."/>
            <person name="Verver J."/>
            <person name="Yang W.-C."/>
            <person name="Schijlen E."/>
            <person name="Repin R."/>
            <person name="Schilthuizen M."/>
            <person name="Schranz E."/>
            <person name="Heidstra R."/>
            <person name="Miyata K."/>
            <person name="Fedorova E."/>
            <person name="Kohlen W."/>
            <person name="Bisseling T."/>
            <person name="Smit S."/>
            <person name="Geurts R."/>
        </authorList>
    </citation>
    <scope>NUCLEOTIDE SEQUENCE [LARGE SCALE GENOMIC DNA]</scope>
    <source>
        <strain evidence="2">cv. WU1-14</strain>
    </source>
</reference>
<dbReference type="EMBL" id="JXTB01000263">
    <property type="protein sequence ID" value="PON49309.1"/>
    <property type="molecule type" value="Genomic_DNA"/>
</dbReference>
<accession>A0A2P5BKJ3</accession>
<evidence type="ECO:0000313" key="1">
    <source>
        <dbReference type="EMBL" id="PON49309.1"/>
    </source>
</evidence>
<evidence type="ECO:0000313" key="2">
    <source>
        <dbReference type="Proteomes" id="UP000237105"/>
    </source>
</evidence>
<gene>
    <name evidence="1" type="ORF">PanWU01x14_230810</name>
</gene>